<proteinExistence type="predicted"/>
<evidence type="ECO:0000313" key="3">
    <source>
        <dbReference type="Proteomes" id="UP000722336"/>
    </source>
</evidence>
<keyword evidence="3" id="KW-1185">Reference proteome</keyword>
<gene>
    <name evidence="2" type="ORF">KCG44_08960</name>
</gene>
<name>A0ABS6SEV2_9SPHN</name>
<dbReference type="PANTHER" id="PTHR13887:SF41">
    <property type="entry name" value="THIOREDOXIN SUPERFAMILY PROTEIN"/>
    <property type="match status" value="1"/>
</dbReference>
<dbReference type="Pfam" id="PF01323">
    <property type="entry name" value="DSBA"/>
    <property type="match status" value="1"/>
</dbReference>
<accession>A0ABS6SEV2</accession>
<evidence type="ECO:0000259" key="1">
    <source>
        <dbReference type="Pfam" id="PF01323"/>
    </source>
</evidence>
<dbReference type="EMBL" id="JAGSPA010000003">
    <property type="protein sequence ID" value="MBV7256912.1"/>
    <property type="molecule type" value="Genomic_DNA"/>
</dbReference>
<protein>
    <submittedName>
        <fullName evidence="2">DsbA family oxidoreductase</fullName>
    </submittedName>
</protein>
<evidence type="ECO:0000313" key="2">
    <source>
        <dbReference type="EMBL" id="MBV7256912.1"/>
    </source>
</evidence>
<comment type="caution">
    <text evidence="2">The sequence shown here is derived from an EMBL/GenBank/DDBJ whole genome shotgun (WGS) entry which is preliminary data.</text>
</comment>
<feature type="domain" description="DSBA-like thioredoxin" evidence="1">
    <location>
        <begin position="15"/>
        <end position="211"/>
    </location>
</feature>
<sequence length="217" mass="23427">MPEASLVTAENPLIVEVVSDFVCPWCWIGKRGLDALAREMPVSRHWRPYYLNPDLPPEGADRKTLMMQKFGPDGLPKAVAEALQSAADAVGIALNLDRIERVPHTGNAHRLNRWAAGQGVGEAVSEGLFKAYFQDGLDIGEAAVLLDLGEAAGMDRDVLAELLNSDADMDIVDRQAAEARDLGISGVPTYLIDRRGMVVGAQGVDALRGAVRKIRTV</sequence>
<reference evidence="2 3" key="1">
    <citation type="submission" date="2021-04" db="EMBL/GenBank/DDBJ databases">
        <authorList>
            <person name="Pira H."/>
            <person name="Risdian C."/>
            <person name="Wink J."/>
        </authorList>
    </citation>
    <scope>NUCLEOTIDE SEQUENCE [LARGE SCALE GENOMIC DNA]</scope>
    <source>
        <strain evidence="2 3">WHA3</strain>
    </source>
</reference>
<dbReference type="PANTHER" id="PTHR13887">
    <property type="entry name" value="GLUTATHIONE S-TRANSFERASE KAPPA"/>
    <property type="match status" value="1"/>
</dbReference>
<dbReference type="RefSeq" id="WP_218445745.1">
    <property type="nucleotide sequence ID" value="NZ_JAGSPA010000003.1"/>
</dbReference>
<organism evidence="2 3">
    <name type="scientific">Pacificimonas pallii</name>
    <dbReference type="NCBI Taxonomy" id="2827236"/>
    <lineage>
        <taxon>Bacteria</taxon>
        <taxon>Pseudomonadati</taxon>
        <taxon>Pseudomonadota</taxon>
        <taxon>Alphaproteobacteria</taxon>
        <taxon>Sphingomonadales</taxon>
        <taxon>Sphingosinicellaceae</taxon>
        <taxon>Pacificimonas</taxon>
    </lineage>
</organism>
<dbReference type="Proteomes" id="UP000722336">
    <property type="component" value="Unassembled WGS sequence"/>
</dbReference>
<dbReference type="InterPro" id="IPR001853">
    <property type="entry name" value="DSBA-like_thioredoxin_dom"/>
</dbReference>
<dbReference type="CDD" id="cd03024">
    <property type="entry name" value="DsbA_FrnE"/>
    <property type="match status" value="1"/>
</dbReference>